<dbReference type="AlphaFoldDB" id="A0AA38XCT4"/>
<sequence>MSSNRAFTLLGVVAAGGAGYYLYNAGGDPKAAQKKFEADASKVSSQVKNELPGRGKEAQKEGEALFSQAGSKAEQASADAKSKLSEAEAKARELSQKAGKDINGAIDKFDKTVEDKAAKAKSGLSSWFGGK</sequence>
<dbReference type="EMBL" id="JAPDRK010000006">
    <property type="protein sequence ID" value="KAJ9611091.1"/>
    <property type="molecule type" value="Genomic_DNA"/>
</dbReference>
<evidence type="ECO:0000313" key="3">
    <source>
        <dbReference type="Proteomes" id="UP001172673"/>
    </source>
</evidence>
<reference evidence="2" key="1">
    <citation type="submission" date="2022-10" db="EMBL/GenBank/DDBJ databases">
        <title>Culturing micro-colonial fungi from biological soil crusts in the Mojave desert and describing Neophaeococcomyces mojavensis, and introducing the new genera and species Taxawa tesnikishii.</title>
        <authorList>
            <person name="Kurbessoian T."/>
            <person name="Stajich J.E."/>
        </authorList>
    </citation>
    <scope>NUCLEOTIDE SEQUENCE</scope>
    <source>
        <strain evidence="2">TK_41</strain>
    </source>
</reference>
<keyword evidence="3" id="KW-1185">Reference proteome</keyword>
<proteinExistence type="predicted"/>
<accession>A0AA38XCT4</accession>
<gene>
    <name evidence="2" type="ORF">H2200_004274</name>
</gene>
<dbReference type="Proteomes" id="UP001172673">
    <property type="component" value="Unassembled WGS sequence"/>
</dbReference>
<feature type="compositionally biased region" description="Basic and acidic residues" evidence="1">
    <location>
        <begin position="51"/>
        <end position="63"/>
    </location>
</feature>
<evidence type="ECO:0000313" key="2">
    <source>
        <dbReference type="EMBL" id="KAJ9611091.1"/>
    </source>
</evidence>
<feature type="region of interest" description="Disordered" evidence="1">
    <location>
        <begin position="41"/>
        <end position="97"/>
    </location>
</feature>
<organism evidence="2 3">
    <name type="scientific">Cladophialophora chaetospira</name>
    <dbReference type="NCBI Taxonomy" id="386627"/>
    <lineage>
        <taxon>Eukaryota</taxon>
        <taxon>Fungi</taxon>
        <taxon>Dikarya</taxon>
        <taxon>Ascomycota</taxon>
        <taxon>Pezizomycotina</taxon>
        <taxon>Eurotiomycetes</taxon>
        <taxon>Chaetothyriomycetidae</taxon>
        <taxon>Chaetothyriales</taxon>
        <taxon>Herpotrichiellaceae</taxon>
        <taxon>Cladophialophora</taxon>
    </lineage>
</organism>
<protein>
    <recommendedName>
        <fullName evidence="4">Calcofluor white hypersensitive protein</fullName>
    </recommendedName>
</protein>
<feature type="compositionally biased region" description="Basic and acidic residues" evidence="1">
    <location>
        <begin position="80"/>
        <end position="97"/>
    </location>
</feature>
<name>A0AA38XCT4_9EURO</name>
<evidence type="ECO:0008006" key="4">
    <source>
        <dbReference type="Google" id="ProtNLM"/>
    </source>
</evidence>
<comment type="caution">
    <text evidence="2">The sequence shown here is derived from an EMBL/GenBank/DDBJ whole genome shotgun (WGS) entry which is preliminary data.</text>
</comment>
<evidence type="ECO:0000256" key="1">
    <source>
        <dbReference type="SAM" id="MobiDB-lite"/>
    </source>
</evidence>